<evidence type="ECO:0000313" key="2">
    <source>
        <dbReference type="Proteomes" id="UP000268313"/>
    </source>
</evidence>
<comment type="caution">
    <text evidence="1">The sequence shown here is derived from an EMBL/GenBank/DDBJ whole genome shotgun (WGS) entry which is preliminary data.</text>
</comment>
<evidence type="ECO:0000313" key="1">
    <source>
        <dbReference type="EMBL" id="RKH03135.1"/>
    </source>
</evidence>
<protein>
    <recommendedName>
        <fullName evidence="3">Circularly permuted type 2 ATP-grasp protein</fullName>
    </recommendedName>
</protein>
<organism evidence="1 2">
    <name type="scientific">Corallococcus carmarthensis</name>
    <dbReference type="NCBI Taxonomy" id="2316728"/>
    <lineage>
        <taxon>Bacteria</taxon>
        <taxon>Pseudomonadati</taxon>
        <taxon>Myxococcota</taxon>
        <taxon>Myxococcia</taxon>
        <taxon>Myxococcales</taxon>
        <taxon>Cystobacterineae</taxon>
        <taxon>Myxococcaceae</taxon>
        <taxon>Corallococcus</taxon>
    </lineage>
</organism>
<dbReference type="AlphaFoldDB" id="A0A3A8KFM0"/>
<gene>
    <name evidence="1" type="ORF">D7X32_15020</name>
</gene>
<proteinExistence type="predicted"/>
<dbReference type="Proteomes" id="UP000268313">
    <property type="component" value="Unassembled WGS sequence"/>
</dbReference>
<keyword evidence="2" id="KW-1185">Reference proteome</keyword>
<name>A0A3A8KFM0_9BACT</name>
<sequence>MESAMSKANGPFQQDRGGLALCPYDAELDVLLAQASAAERENIAAAQRELRGVALAKGLQFDANHAYPVCLRPTIIDADWAEQLKSAGERFIRVFDNVLELYRHDAEVRKLYRGYEPVRDLLLAAPAFRPLTRICRFDGLVAPDGRYLILETNTDCPANLFASGMATRLWRSLPNPILAAWGRDVELVPQPIVETRNLFISEMLDTYRADKGRDPSEVRIVNYNGRFTSETDLIIQGFGERGIHCEFIDLRELERGAGCVTHRGTRIDLVYNKWDLRDLVQCPDAEHYLRAVAAGDVVSVNPLACQWIYADKSILALLSDPRFGDHFSPADRRMFQRHVPWTRVVAPGRSISMEGEQVDLCDYLKRHRTRFLLKPTNATWGDGIVIGNKVQDADWQRAVDAAASNSAFVAQEYIQGHVVHCPDPATGEITPRIADLNTFIFGGKAVGFLSRANQSPIMSLYKGGAMLPVMVARH</sequence>
<evidence type="ECO:0008006" key="3">
    <source>
        <dbReference type="Google" id="ProtNLM"/>
    </source>
</evidence>
<dbReference type="EMBL" id="RAWE01000045">
    <property type="protein sequence ID" value="RKH03135.1"/>
    <property type="molecule type" value="Genomic_DNA"/>
</dbReference>
<reference evidence="2" key="1">
    <citation type="submission" date="2018-09" db="EMBL/GenBank/DDBJ databases">
        <authorList>
            <person name="Livingstone P.G."/>
            <person name="Whitworth D.E."/>
        </authorList>
    </citation>
    <scope>NUCLEOTIDE SEQUENCE [LARGE SCALE GENOMIC DNA]</scope>
    <source>
        <strain evidence="2">CA043D</strain>
    </source>
</reference>
<dbReference type="SUPFAM" id="SSF56059">
    <property type="entry name" value="Glutathione synthetase ATP-binding domain-like"/>
    <property type="match status" value="1"/>
</dbReference>
<accession>A0A3A8KFM0</accession>